<dbReference type="PROSITE" id="PS50297">
    <property type="entry name" value="ANK_REP_REGION"/>
    <property type="match status" value="1"/>
</dbReference>
<keyword evidence="3 4" id="KW-0040">ANK repeat</keyword>
<feature type="repeat" description="ANK" evidence="4">
    <location>
        <begin position="939"/>
        <end position="963"/>
    </location>
</feature>
<dbReference type="Gene3D" id="1.25.40.20">
    <property type="entry name" value="Ankyrin repeat-containing domain"/>
    <property type="match status" value="1"/>
</dbReference>
<evidence type="ECO:0000256" key="2">
    <source>
        <dbReference type="ARBA" id="ARBA00022837"/>
    </source>
</evidence>
<dbReference type="Pfam" id="PF13499">
    <property type="entry name" value="EF-hand_7"/>
    <property type="match status" value="1"/>
</dbReference>
<dbReference type="InterPro" id="IPR002048">
    <property type="entry name" value="EF_hand_dom"/>
</dbReference>
<dbReference type="PROSITE" id="PS00018">
    <property type="entry name" value="EF_HAND_1"/>
    <property type="match status" value="1"/>
</dbReference>
<dbReference type="InterPro" id="IPR036770">
    <property type="entry name" value="Ankyrin_rpt-contain_sf"/>
</dbReference>
<feature type="region of interest" description="Disordered" evidence="5">
    <location>
        <begin position="835"/>
        <end position="864"/>
    </location>
</feature>
<keyword evidence="2" id="KW-0106">Calcium</keyword>
<feature type="domain" description="EF-hand" evidence="7">
    <location>
        <begin position="650"/>
        <end position="685"/>
    </location>
</feature>
<feature type="transmembrane region" description="Helical" evidence="6">
    <location>
        <begin position="559"/>
        <end position="585"/>
    </location>
</feature>
<gene>
    <name evidence="8" type="primary">Ankrd23</name>
    <name evidence="8" type="ORF">SNEC2469_LOCUS8267</name>
</gene>
<name>A0A812NQ66_9DINO</name>
<feature type="compositionally biased region" description="Basic and acidic residues" evidence="5">
    <location>
        <begin position="422"/>
        <end position="437"/>
    </location>
</feature>
<dbReference type="SMART" id="SM00054">
    <property type="entry name" value="EFh"/>
    <property type="match status" value="2"/>
</dbReference>
<keyword evidence="9" id="KW-1185">Reference proteome</keyword>
<dbReference type="Gene3D" id="3.80.10.10">
    <property type="entry name" value="Ribonuclease Inhibitor"/>
    <property type="match status" value="1"/>
</dbReference>
<dbReference type="InterPro" id="IPR032675">
    <property type="entry name" value="LRR_dom_sf"/>
</dbReference>
<feature type="region of interest" description="Disordered" evidence="5">
    <location>
        <begin position="350"/>
        <end position="480"/>
    </location>
</feature>
<evidence type="ECO:0000256" key="3">
    <source>
        <dbReference type="ARBA" id="ARBA00023043"/>
    </source>
</evidence>
<dbReference type="SMART" id="SM00248">
    <property type="entry name" value="ANK"/>
    <property type="match status" value="2"/>
</dbReference>
<dbReference type="Proteomes" id="UP000601435">
    <property type="component" value="Unassembled WGS sequence"/>
</dbReference>
<evidence type="ECO:0000256" key="1">
    <source>
        <dbReference type="ARBA" id="ARBA00022737"/>
    </source>
</evidence>
<dbReference type="PROSITE" id="PS50222">
    <property type="entry name" value="EF_HAND_2"/>
    <property type="match status" value="2"/>
</dbReference>
<dbReference type="GO" id="GO:0005509">
    <property type="term" value="F:calcium ion binding"/>
    <property type="evidence" value="ECO:0007669"/>
    <property type="project" value="InterPro"/>
</dbReference>
<sequence>MWAFLVAGASASTKTSCSTPPAPRHSEVILILFIFGIILSNSVWKDPKNPGNGCLYCTSDNAGGLGRKVTDGEAIRKFTELKDQMPQFRAHLELQPPVPLYLARLSLANHELGDRAVRQLVEALLSGTTLVEVLELYKNRLGDASAQALAVLLENSPKPGVHGFHLSHNYFTPLGVGLLLASATRSNFYPAWRKWRGRSFLCPLWLRVEQQLVKWDVLNGLGETEQKKRADLLLAEKAATLTKRCQANGRLLPESLPEDFRLLCMPEGFDEPSEDWPEHLDRRPKTCSKWYCAHIHEDGWPMVHLPYFWSQNSDRTSDVCPEVGSLHRSDPTWRSWRPRLPVSVLGRIALKGPPSPAPSAQAQPLADGEVRPAEAPAAKQEEKKGPGKQGKEPKKAKEHKSKKSKEDKEAKRVKKQKKEKKEKKDGPKRSARDEKKAPKLRSKKEKPSPSEAEAPVVEPPEDEECSGSDSESPGAEELGRFSMELNRELERAIDLEKNKYYINSKEERGDDIDEAVNVIKPLFGSLPVTMLSLWCAISGGNDWMVYAEALMVMDRDNSYVYVAVFLFYTAFCVVGLFNVVTGVFVDSAVCCRTEDEVLQSYMDDLKHTTAEIKKFFETADSDGSGTLSYREFCGHLRNPTVKAFFHGLDIDPEEASIIFRILDDDKNDEILIEEFINGTMKLKGHATKLEMITLMYDNTRQSMKLDSSDAYRHGSVPRSDDTVFTPMKLSVGLVTLASLTVAWGAQLRTRGRDEDVPDPPNRTTTFSKTWVETCENISLAECTGSYVGWGVHYLQECAISSSKALCLSTGERCTRSSELFVEYLVVAGGGGGASGGGEVKVSSPANNWRTEGGSKQGIEGGGGGRVTLSLVRSWPKEEAKEVEVGGSGGSGAKRALAKRHTALEQKCLFFYCGTVPPGLRAMARQCLEMGVNLEEIDLHGQTPLFWAAKRGNMMMVKFLLNLGFAKKSAVFLVNYQDKPRKTALLIAIENGHLDVADYLIERSASTLVRASSGKTPQAMLKEKNHKPPGRKRKLAEPSLSFVCPGAEARRRLAQWEWAGAEDESEPVVDKEEDNVLVVARARCPLLLSTTGSDSSRGRFAVSGHYI</sequence>
<keyword evidence="6" id="KW-0472">Membrane</keyword>
<evidence type="ECO:0000313" key="8">
    <source>
        <dbReference type="EMBL" id="CAE7327213.1"/>
    </source>
</evidence>
<dbReference type="AlphaFoldDB" id="A0A812NQ66"/>
<feature type="compositionally biased region" description="Basic and acidic residues" evidence="5">
    <location>
        <begin position="379"/>
        <end position="395"/>
    </location>
</feature>
<evidence type="ECO:0000256" key="5">
    <source>
        <dbReference type="SAM" id="MobiDB-lite"/>
    </source>
</evidence>
<dbReference type="InterPro" id="IPR011992">
    <property type="entry name" value="EF-hand-dom_pair"/>
</dbReference>
<comment type="caution">
    <text evidence="8">The sequence shown here is derived from an EMBL/GenBank/DDBJ whole genome shotgun (WGS) entry which is preliminary data.</text>
</comment>
<feature type="compositionally biased region" description="Basic residues" evidence="5">
    <location>
        <begin position="411"/>
        <end position="421"/>
    </location>
</feature>
<keyword evidence="1" id="KW-0677">Repeat</keyword>
<dbReference type="SUPFAM" id="SSF48403">
    <property type="entry name" value="Ankyrin repeat"/>
    <property type="match status" value="1"/>
</dbReference>
<feature type="compositionally biased region" description="Basic residues" evidence="5">
    <location>
        <begin position="1023"/>
        <end position="1033"/>
    </location>
</feature>
<dbReference type="InterPro" id="IPR018247">
    <property type="entry name" value="EF_Hand_1_Ca_BS"/>
</dbReference>
<feature type="domain" description="EF-hand" evidence="7">
    <location>
        <begin position="607"/>
        <end position="642"/>
    </location>
</feature>
<dbReference type="PANTHER" id="PTHR24171">
    <property type="entry name" value="ANKYRIN REPEAT DOMAIN-CONTAINING PROTEIN 39-RELATED"/>
    <property type="match status" value="1"/>
</dbReference>
<dbReference type="Pfam" id="PF12796">
    <property type="entry name" value="Ank_2"/>
    <property type="match status" value="1"/>
</dbReference>
<evidence type="ECO:0000256" key="6">
    <source>
        <dbReference type="SAM" id="Phobius"/>
    </source>
</evidence>
<dbReference type="PROSITE" id="PS50088">
    <property type="entry name" value="ANK_REPEAT"/>
    <property type="match status" value="1"/>
</dbReference>
<proteinExistence type="predicted"/>
<keyword evidence="6" id="KW-0812">Transmembrane</keyword>
<evidence type="ECO:0000313" key="9">
    <source>
        <dbReference type="Proteomes" id="UP000601435"/>
    </source>
</evidence>
<dbReference type="Gene3D" id="1.10.238.10">
    <property type="entry name" value="EF-hand"/>
    <property type="match status" value="1"/>
</dbReference>
<dbReference type="OrthoDB" id="441307at2759"/>
<organism evidence="8 9">
    <name type="scientific">Symbiodinium necroappetens</name>
    <dbReference type="NCBI Taxonomy" id="1628268"/>
    <lineage>
        <taxon>Eukaryota</taxon>
        <taxon>Sar</taxon>
        <taxon>Alveolata</taxon>
        <taxon>Dinophyceae</taxon>
        <taxon>Suessiales</taxon>
        <taxon>Symbiodiniaceae</taxon>
        <taxon>Symbiodinium</taxon>
    </lineage>
</organism>
<dbReference type="SUPFAM" id="SSF47473">
    <property type="entry name" value="EF-hand"/>
    <property type="match status" value="1"/>
</dbReference>
<dbReference type="SUPFAM" id="SSF52047">
    <property type="entry name" value="RNI-like"/>
    <property type="match status" value="1"/>
</dbReference>
<dbReference type="EMBL" id="CAJNJA010013698">
    <property type="protein sequence ID" value="CAE7327213.1"/>
    <property type="molecule type" value="Genomic_DNA"/>
</dbReference>
<reference evidence="8" key="1">
    <citation type="submission" date="2021-02" db="EMBL/GenBank/DDBJ databases">
        <authorList>
            <person name="Dougan E. K."/>
            <person name="Rhodes N."/>
            <person name="Thang M."/>
            <person name="Chan C."/>
        </authorList>
    </citation>
    <scope>NUCLEOTIDE SEQUENCE</scope>
</reference>
<evidence type="ECO:0000259" key="7">
    <source>
        <dbReference type="PROSITE" id="PS50222"/>
    </source>
</evidence>
<protein>
    <submittedName>
        <fullName evidence="8">Ankrd23 protein</fullName>
    </submittedName>
</protein>
<keyword evidence="6" id="KW-1133">Transmembrane helix</keyword>
<evidence type="ECO:0000256" key="4">
    <source>
        <dbReference type="PROSITE-ProRule" id="PRU00023"/>
    </source>
</evidence>
<feature type="region of interest" description="Disordered" evidence="5">
    <location>
        <begin position="1011"/>
        <end position="1033"/>
    </location>
</feature>
<dbReference type="CDD" id="cd00051">
    <property type="entry name" value="EFh"/>
    <property type="match status" value="1"/>
</dbReference>
<feature type="compositionally biased region" description="Gly residues" evidence="5">
    <location>
        <begin position="854"/>
        <end position="864"/>
    </location>
</feature>
<accession>A0A812NQ66</accession>
<dbReference type="InterPro" id="IPR002110">
    <property type="entry name" value="Ankyrin_rpt"/>
</dbReference>